<dbReference type="Gene3D" id="3.40.190.10">
    <property type="entry name" value="Periplasmic binding protein-like II"/>
    <property type="match status" value="1"/>
</dbReference>
<keyword evidence="4 12" id="KW-0812">Transmembrane</keyword>
<evidence type="ECO:0000256" key="5">
    <source>
        <dbReference type="ARBA" id="ARBA00022989"/>
    </source>
</evidence>
<evidence type="ECO:0000256" key="2">
    <source>
        <dbReference type="ARBA" id="ARBA00022448"/>
    </source>
</evidence>
<feature type="domain" description="Ionotropic glutamate receptor L-glutamate and glycine-binding" evidence="14">
    <location>
        <begin position="169"/>
        <end position="270"/>
    </location>
</feature>
<keyword evidence="5 12" id="KW-1133">Transmembrane helix</keyword>
<evidence type="ECO:0000256" key="8">
    <source>
        <dbReference type="ARBA" id="ARBA00023170"/>
    </source>
</evidence>
<evidence type="ECO:0000256" key="9">
    <source>
        <dbReference type="ARBA" id="ARBA00023180"/>
    </source>
</evidence>
<dbReference type="SUPFAM" id="SSF53850">
    <property type="entry name" value="Periplasmic binding protein-like II"/>
    <property type="match status" value="1"/>
</dbReference>
<reference evidence="15 16" key="1">
    <citation type="submission" date="2019-05" db="EMBL/GenBank/DDBJ databases">
        <title>Another draft genome of Portunus trituberculatus and its Hox gene families provides insights of decapod evolution.</title>
        <authorList>
            <person name="Jeong J.-H."/>
            <person name="Song I."/>
            <person name="Kim S."/>
            <person name="Choi T."/>
            <person name="Kim D."/>
            <person name="Ryu S."/>
            <person name="Kim W."/>
        </authorList>
    </citation>
    <scope>NUCLEOTIDE SEQUENCE [LARGE SCALE GENOMIC DNA]</scope>
    <source>
        <tissue evidence="15">Muscle</tissue>
    </source>
</reference>
<dbReference type="InterPro" id="IPR019594">
    <property type="entry name" value="Glu/Gly-bd"/>
</dbReference>
<organism evidence="15 16">
    <name type="scientific">Portunus trituberculatus</name>
    <name type="common">Swimming crab</name>
    <name type="synonym">Neptunus trituberculatus</name>
    <dbReference type="NCBI Taxonomy" id="210409"/>
    <lineage>
        <taxon>Eukaryota</taxon>
        <taxon>Metazoa</taxon>
        <taxon>Ecdysozoa</taxon>
        <taxon>Arthropoda</taxon>
        <taxon>Crustacea</taxon>
        <taxon>Multicrustacea</taxon>
        <taxon>Malacostraca</taxon>
        <taxon>Eumalacostraca</taxon>
        <taxon>Eucarida</taxon>
        <taxon>Decapoda</taxon>
        <taxon>Pleocyemata</taxon>
        <taxon>Brachyura</taxon>
        <taxon>Eubrachyura</taxon>
        <taxon>Portunoidea</taxon>
        <taxon>Portunidae</taxon>
        <taxon>Portuninae</taxon>
        <taxon>Portunus</taxon>
    </lineage>
</organism>
<feature type="transmembrane region" description="Helical" evidence="12">
    <location>
        <begin position="290"/>
        <end position="309"/>
    </location>
</feature>
<keyword evidence="3" id="KW-1003">Cell membrane</keyword>
<dbReference type="GO" id="GO:0005886">
    <property type="term" value="C:plasma membrane"/>
    <property type="evidence" value="ECO:0007669"/>
    <property type="project" value="UniProtKB-SubCell"/>
</dbReference>
<keyword evidence="6" id="KW-0406">Ion transport</keyword>
<evidence type="ECO:0000256" key="3">
    <source>
        <dbReference type="ARBA" id="ARBA00022475"/>
    </source>
</evidence>
<keyword evidence="2" id="KW-0813">Transport</keyword>
<evidence type="ECO:0000256" key="12">
    <source>
        <dbReference type="SAM" id="Phobius"/>
    </source>
</evidence>
<keyword evidence="11" id="KW-0407">Ion channel</keyword>
<feature type="signal peptide" evidence="13">
    <location>
        <begin position="1"/>
        <end position="18"/>
    </location>
</feature>
<keyword evidence="13" id="KW-0732">Signal</keyword>
<gene>
    <name evidence="15" type="primary">GRID1_11</name>
    <name evidence="15" type="ORF">E2C01_039059</name>
</gene>
<comment type="caution">
    <text evidence="15">The sequence shown here is derived from an EMBL/GenBank/DDBJ whole genome shotgun (WGS) entry which is preliminary data.</text>
</comment>
<evidence type="ECO:0000256" key="13">
    <source>
        <dbReference type="SAM" id="SignalP"/>
    </source>
</evidence>
<feature type="chain" id="PRO_5022689333" evidence="13">
    <location>
        <begin position="19"/>
        <end position="355"/>
    </location>
</feature>
<sequence length="355" mass="38645">MARAVALLVAGLLQLVASQRTLLPDNHESQALRSAAASVLAAHTPCLHTTVFVTDAAEGGEMLQAPRGLAVLREVDGGKMGGAWHCLVVVVVSDDPAFLAAFAHLSLRRHALRWSTRILVLTRLPLSHLGGLHDLLSNRNAMLLHVQEGEEAARFTTPPTLTVAVEFLPYHTLTWVKDPHEPGGRRLLFTGFMNNFVMYFAKAMNFKYRYVLSHERTFGNKLPNGSWTGMLGMVVREEADFSPAPFALNPARNEAVDPSSVYGIVQVRILSGLTGLKIDPWGFLLPLTHLVWAVTVAALLGVLFVLQLFPSCLPGRSLLCSDWSVNAFSPVRVLLQQGYDPGIMADPSAKGCIAI</sequence>
<accession>A0A5B7FDS7</accession>
<evidence type="ECO:0000256" key="7">
    <source>
        <dbReference type="ARBA" id="ARBA00023136"/>
    </source>
</evidence>
<dbReference type="PANTHER" id="PTHR42643">
    <property type="entry name" value="IONOTROPIC RECEPTOR 20A-RELATED"/>
    <property type="match status" value="1"/>
</dbReference>
<evidence type="ECO:0000256" key="4">
    <source>
        <dbReference type="ARBA" id="ARBA00022692"/>
    </source>
</evidence>
<evidence type="ECO:0000256" key="11">
    <source>
        <dbReference type="ARBA" id="ARBA00023303"/>
    </source>
</evidence>
<dbReference type="GO" id="GO:0015276">
    <property type="term" value="F:ligand-gated monoatomic ion channel activity"/>
    <property type="evidence" value="ECO:0007669"/>
    <property type="project" value="InterPro"/>
</dbReference>
<proteinExistence type="predicted"/>
<dbReference type="OrthoDB" id="6430908at2759"/>
<keyword evidence="10" id="KW-1071">Ligand-gated ion channel</keyword>
<dbReference type="AlphaFoldDB" id="A0A5B7FDS7"/>
<evidence type="ECO:0000313" key="15">
    <source>
        <dbReference type="EMBL" id="MPC45361.1"/>
    </source>
</evidence>
<dbReference type="Proteomes" id="UP000324222">
    <property type="component" value="Unassembled WGS sequence"/>
</dbReference>
<keyword evidence="9" id="KW-0325">Glycoprotein</keyword>
<keyword evidence="8 15" id="KW-0675">Receptor</keyword>
<evidence type="ECO:0000259" key="14">
    <source>
        <dbReference type="Pfam" id="PF10613"/>
    </source>
</evidence>
<keyword evidence="16" id="KW-1185">Reference proteome</keyword>
<comment type="subcellular location">
    <subcellularLocation>
        <location evidence="1">Cell membrane</location>
        <topology evidence="1">Multi-pass membrane protein</topology>
    </subcellularLocation>
</comment>
<evidence type="ECO:0000256" key="10">
    <source>
        <dbReference type="ARBA" id="ARBA00023286"/>
    </source>
</evidence>
<evidence type="ECO:0000256" key="6">
    <source>
        <dbReference type="ARBA" id="ARBA00023065"/>
    </source>
</evidence>
<evidence type="ECO:0000313" key="16">
    <source>
        <dbReference type="Proteomes" id="UP000324222"/>
    </source>
</evidence>
<evidence type="ECO:0000256" key="1">
    <source>
        <dbReference type="ARBA" id="ARBA00004651"/>
    </source>
</evidence>
<dbReference type="InterPro" id="IPR052192">
    <property type="entry name" value="Insect_Ionotropic_Sensory_Rcpt"/>
</dbReference>
<protein>
    <submittedName>
        <fullName evidence="15">Glutamate receptor ionotropic, delta-1</fullName>
    </submittedName>
</protein>
<keyword evidence="7 12" id="KW-0472">Membrane</keyword>
<name>A0A5B7FDS7_PORTR</name>
<dbReference type="Pfam" id="PF10613">
    <property type="entry name" value="Lig_chan-Glu_bd"/>
    <property type="match status" value="1"/>
</dbReference>
<dbReference type="EMBL" id="VSRR010006688">
    <property type="protein sequence ID" value="MPC45361.1"/>
    <property type="molecule type" value="Genomic_DNA"/>
</dbReference>
<dbReference type="PANTHER" id="PTHR42643:SF24">
    <property type="entry name" value="IONOTROPIC RECEPTOR 60A"/>
    <property type="match status" value="1"/>
</dbReference>